<dbReference type="Pfam" id="PF02826">
    <property type="entry name" value="2-Hacid_dh_C"/>
    <property type="match status" value="1"/>
</dbReference>
<dbReference type="InterPro" id="IPR029753">
    <property type="entry name" value="D-isomer_DH_CS"/>
</dbReference>
<gene>
    <name evidence="7" type="ORF">BJL90_00450</name>
    <name evidence="8" type="ORF">CLFO_33180</name>
</gene>
<comment type="similarity">
    <text evidence="1 4">Belongs to the D-isomer specific 2-hydroxyacid dehydrogenase family.</text>
</comment>
<evidence type="ECO:0000256" key="2">
    <source>
        <dbReference type="ARBA" id="ARBA00023002"/>
    </source>
</evidence>
<dbReference type="GO" id="GO:0051287">
    <property type="term" value="F:NAD binding"/>
    <property type="evidence" value="ECO:0007669"/>
    <property type="project" value="InterPro"/>
</dbReference>
<evidence type="ECO:0000313" key="8">
    <source>
        <dbReference type="EMBL" id="ARE88912.1"/>
    </source>
</evidence>
<proteinExistence type="inferred from homology"/>
<evidence type="ECO:0000259" key="5">
    <source>
        <dbReference type="Pfam" id="PF00389"/>
    </source>
</evidence>
<dbReference type="SUPFAM" id="SSF51735">
    <property type="entry name" value="NAD(P)-binding Rossmann-fold domains"/>
    <property type="match status" value="1"/>
</dbReference>
<dbReference type="PANTHER" id="PTHR42789:SF1">
    <property type="entry name" value="D-ISOMER SPECIFIC 2-HYDROXYACID DEHYDROGENASE FAMILY PROTEIN (AFU_ORTHOLOGUE AFUA_6G10090)"/>
    <property type="match status" value="1"/>
</dbReference>
<dbReference type="PROSITE" id="PS00670">
    <property type="entry name" value="D_2_HYDROXYACID_DH_2"/>
    <property type="match status" value="1"/>
</dbReference>
<dbReference type="SUPFAM" id="SSF52283">
    <property type="entry name" value="Formate/glycerate dehydrogenase catalytic domain-like"/>
    <property type="match status" value="1"/>
</dbReference>
<dbReference type="PANTHER" id="PTHR42789">
    <property type="entry name" value="D-ISOMER SPECIFIC 2-HYDROXYACID DEHYDROGENASE FAMILY PROTEIN (AFU_ORTHOLOGUE AFUA_6G10090)"/>
    <property type="match status" value="1"/>
</dbReference>
<evidence type="ECO:0000259" key="6">
    <source>
        <dbReference type="Pfam" id="PF02826"/>
    </source>
</evidence>
<dbReference type="EMBL" id="CP020559">
    <property type="protein sequence ID" value="ARE88912.1"/>
    <property type="molecule type" value="Genomic_DNA"/>
</dbReference>
<dbReference type="RefSeq" id="WP_070963334.1">
    <property type="nucleotide sequence ID" value="NZ_CP017603.1"/>
</dbReference>
<dbReference type="InterPro" id="IPR006139">
    <property type="entry name" value="D-isomer_2_OHA_DH_cat_dom"/>
</dbReference>
<dbReference type="Proteomes" id="UP000177894">
    <property type="component" value="Chromosome"/>
</dbReference>
<evidence type="ECO:0000256" key="3">
    <source>
        <dbReference type="ARBA" id="ARBA00023027"/>
    </source>
</evidence>
<sequence length="328" mass="35490">MTKPKVYVTRLLPMEALNLLKQRCDVEMNCEPRDLSKEELLHKVKGYDALLVAGTKIDEEICAAIKSHCKILAGYGVGYDNIDVEAATKHGIYVTNNPGVVTDATADLAWALLLATARRIVECDRYVRAGGSDWGPTNLMGTQVSGKTIGIIGAGRIGTAMAQRAKGFNMNIIYTGSKAKPDFEKVTGGKYVDQETLLKEADFISIHVPFLPSTHHLISTNELKLMKNSAILVNTARGPIVDEKALVLALRDREIAGAGLDVFEREPLLEPGLADLDNVVLAPHVGTSTLDTRVVMGEGSARNIFAALDGKLPPNCVNPEVEGRIMKD</sequence>
<dbReference type="InterPro" id="IPR006140">
    <property type="entry name" value="D-isomer_DH_NAD-bd"/>
</dbReference>
<dbReference type="InterPro" id="IPR050857">
    <property type="entry name" value="D-2-hydroxyacid_DH"/>
</dbReference>
<reference evidence="8 10" key="2">
    <citation type="submission" date="2017-03" db="EMBL/GenBank/DDBJ databases">
        <title>Complete sequence of Clostridium formicaceticum DSM 92.</title>
        <authorList>
            <person name="Poehlein A."/>
            <person name="Karl M."/>
            <person name="Bengelsdorf F.R."/>
            <person name="Duerre P."/>
            <person name="Daniel R."/>
        </authorList>
    </citation>
    <scope>NUCLEOTIDE SEQUENCE [LARGE SCALE GENOMIC DNA]</scope>
    <source>
        <strain evidence="8 10">DSM 92</strain>
    </source>
</reference>
<dbReference type="Gene3D" id="3.40.50.720">
    <property type="entry name" value="NAD(P)-binding Rossmann-like Domain"/>
    <property type="match status" value="2"/>
</dbReference>
<evidence type="ECO:0000313" key="9">
    <source>
        <dbReference type="Proteomes" id="UP000177894"/>
    </source>
</evidence>
<feature type="domain" description="D-isomer specific 2-hydroxyacid dehydrogenase NAD-binding" evidence="6">
    <location>
        <begin position="111"/>
        <end position="286"/>
    </location>
</feature>
<dbReference type="Pfam" id="PF00389">
    <property type="entry name" value="2-Hacid_dh"/>
    <property type="match status" value="1"/>
</dbReference>
<dbReference type="InterPro" id="IPR036291">
    <property type="entry name" value="NAD(P)-bd_dom_sf"/>
</dbReference>
<reference evidence="7 9" key="1">
    <citation type="submission" date="2016-10" db="EMBL/GenBank/DDBJ databases">
        <title>Complete Genome Sequence of Acetogen Clostridium formicoaceticum ATCC 27076.</title>
        <authorList>
            <person name="Bao T."/>
            <person name="Cheng C."/>
            <person name="Zhao J."/>
            <person name="Yang S.-T."/>
            <person name="Wang J."/>
            <person name="Wang M."/>
        </authorList>
    </citation>
    <scope>NUCLEOTIDE SEQUENCE [LARGE SCALE GENOMIC DNA]</scope>
    <source>
        <strain evidence="7 9">ATCC 27076</strain>
    </source>
</reference>
<evidence type="ECO:0000313" key="10">
    <source>
        <dbReference type="Proteomes" id="UP000192478"/>
    </source>
</evidence>
<dbReference type="CDD" id="cd05301">
    <property type="entry name" value="GDH"/>
    <property type="match status" value="1"/>
</dbReference>
<dbReference type="PROSITE" id="PS00671">
    <property type="entry name" value="D_2_HYDROXYACID_DH_3"/>
    <property type="match status" value="1"/>
</dbReference>
<keyword evidence="3" id="KW-0520">NAD</keyword>
<keyword evidence="2 4" id="KW-0560">Oxidoreductase</keyword>
<protein>
    <submittedName>
        <fullName evidence="8">2-hydroxyacid dehydrogenase</fullName>
        <ecNumber evidence="8">1.1.1.-</ecNumber>
    </submittedName>
    <submittedName>
        <fullName evidence="7">D-glycerate dehydrogenase</fullName>
    </submittedName>
</protein>
<dbReference type="EC" id="1.1.1.-" evidence="8"/>
<dbReference type="EMBL" id="CP017603">
    <property type="protein sequence ID" value="AOY74556.1"/>
    <property type="molecule type" value="Genomic_DNA"/>
</dbReference>
<dbReference type="FunFam" id="3.40.50.720:FF:000462">
    <property type="entry name" value="Glyoxylate reductase (NADP+)"/>
    <property type="match status" value="1"/>
</dbReference>
<dbReference type="GO" id="GO:0016616">
    <property type="term" value="F:oxidoreductase activity, acting on the CH-OH group of donors, NAD or NADP as acceptor"/>
    <property type="evidence" value="ECO:0007669"/>
    <property type="project" value="InterPro"/>
</dbReference>
<organism evidence="8 10">
    <name type="scientific">Clostridium formicaceticum</name>
    <dbReference type="NCBI Taxonomy" id="1497"/>
    <lineage>
        <taxon>Bacteria</taxon>
        <taxon>Bacillati</taxon>
        <taxon>Bacillota</taxon>
        <taxon>Clostridia</taxon>
        <taxon>Eubacteriales</taxon>
        <taxon>Clostridiaceae</taxon>
        <taxon>Clostridium</taxon>
    </lineage>
</organism>
<keyword evidence="9" id="KW-1185">Reference proteome</keyword>
<dbReference type="KEGG" id="cfm:BJL90_00450"/>
<name>A0AAC9RNQ6_9CLOT</name>
<dbReference type="AlphaFoldDB" id="A0AAC9RNQ6"/>
<dbReference type="Proteomes" id="UP000192478">
    <property type="component" value="Chromosome"/>
</dbReference>
<evidence type="ECO:0000313" key="7">
    <source>
        <dbReference type="EMBL" id="AOY74556.1"/>
    </source>
</evidence>
<feature type="domain" description="D-isomer specific 2-hydroxyacid dehydrogenase catalytic" evidence="5">
    <location>
        <begin position="8"/>
        <end position="318"/>
    </location>
</feature>
<evidence type="ECO:0000256" key="4">
    <source>
        <dbReference type="RuleBase" id="RU003719"/>
    </source>
</evidence>
<evidence type="ECO:0000256" key="1">
    <source>
        <dbReference type="ARBA" id="ARBA00005854"/>
    </source>
</evidence>
<accession>A0AAC9RNQ6</accession>